<dbReference type="Proteomes" id="UP001208690">
    <property type="component" value="Unassembled WGS sequence"/>
</dbReference>
<feature type="transmembrane region" description="Helical" evidence="1">
    <location>
        <begin position="7"/>
        <end position="29"/>
    </location>
</feature>
<keyword evidence="1" id="KW-0472">Membrane</keyword>
<keyword evidence="1" id="KW-0812">Transmembrane</keyword>
<dbReference type="PROSITE" id="PS51257">
    <property type="entry name" value="PROKAR_LIPOPROTEIN"/>
    <property type="match status" value="1"/>
</dbReference>
<dbReference type="EMBL" id="JALIEB010000006">
    <property type="protein sequence ID" value="MCV3272037.1"/>
    <property type="molecule type" value="Genomic_DNA"/>
</dbReference>
<protein>
    <recommendedName>
        <fullName evidence="4">TipAS antibiotic-recognition domain-containing protein</fullName>
    </recommendedName>
</protein>
<evidence type="ECO:0000256" key="1">
    <source>
        <dbReference type="SAM" id="Phobius"/>
    </source>
</evidence>
<name>A0ABT3BER0_9RHOB</name>
<sequence length="174" mass="19113">MNDATKRIFDVCLGVIGVLIACFGLWRYFDERAQDNAAAAQERALALIEEHGGPAMIEGQTHMHAYWSSHPAFVAHIRTHALTTGEYAAFVGATFPVSEYQAEVRAFLMQTASIFERAQFCDTAGLCDRALLHAYFCPIAATTQRVYGPFFDHLNQEIGATNIGAGVAQYVESC</sequence>
<reference evidence="2 3" key="1">
    <citation type="submission" date="2022-04" db="EMBL/GenBank/DDBJ databases">
        <title>Roseobacter sp. WL0113 is a bacterium isolated from neritic sediment.</title>
        <authorList>
            <person name="Wang L."/>
            <person name="He W."/>
            <person name="Zhang D.-F."/>
        </authorList>
    </citation>
    <scope>NUCLEOTIDE SEQUENCE [LARGE SCALE GENOMIC DNA]</scope>
    <source>
        <strain evidence="2 3">WL0113</strain>
    </source>
</reference>
<evidence type="ECO:0008006" key="4">
    <source>
        <dbReference type="Google" id="ProtNLM"/>
    </source>
</evidence>
<organism evidence="2 3">
    <name type="scientific">Roseobacter sinensis</name>
    <dbReference type="NCBI Taxonomy" id="2931391"/>
    <lineage>
        <taxon>Bacteria</taxon>
        <taxon>Pseudomonadati</taxon>
        <taxon>Pseudomonadota</taxon>
        <taxon>Alphaproteobacteria</taxon>
        <taxon>Rhodobacterales</taxon>
        <taxon>Roseobacteraceae</taxon>
        <taxon>Roseobacter</taxon>
    </lineage>
</organism>
<comment type="caution">
    <text evidence="2">The sequence shown here is derived from an EMBL/GenBank/DDBJ whole genome shotgun (WGS) entry which is preliminary data.</text>
</comment>
<keyword evidence="1" id="KW-1133">Transmembrane helix</keyword>
<evidence type="ECO:0000313" key="3">
    <source>
        <dbReference type="Proteomes" id="UP001208690"/>
    </source>
</evidence>
<gene>
    <name evidence="2" type="ORF">MUB52_11425</name>
</gene>
<keyword evidence="3" id="KW-1185">Reference proteome</keyword>
<evidence type="ECO:0000313" key="2">
    <source>
        <dbReference type="EMBL" id="MCV3272037.1"/>
    </source>
</evidence>
<dbReference type="RefSeq" id="WP_263844361.1">
    <property type="nucleotide sequence ID" value="NZ_JALIEB010000006.1"/>
</dbReference>
<proteinExistence type="predicted"/>
<accession>A0ABT3BER0</accession>